<dbReference type="EMBL" id="CP001107">
    <property type="protein sequence ID" value="ACR77401.1"/>
    <property type="molecule type" value="Genomic_DNA"/>
</dbReference>
<organism evidence="1 2">
    <name type="scientific">Agathobacter rectalis (strain ATCC 33656 / DSM 3377 / JCM 17463 / KCTC 5835 / VPI 0990)</name>
    <name type="common">Eubacterium rectale</name>
    <dbReference type="NCBI Taxonomy" id="515619"/>
    <lineage>
        <taxon>Bacteria</taxon>
        <taxon>Bacillati</taxon>
        <taxon>Bacillota</taxon>
        <taxon>Clostridia</taxon>
        <taxon>Lachnospirales</taxon>
        <taxon>Lachnospiraceae</taxon>
        <taxon>Agathobacter</taxon>
    </lineage>
</organism>
<dbReference type="AlphaFoldDB" id="C4ZED8"/>
<evidence type="ECO:0000313" key="1">
    <source>
        <dbReference type="EMBL" id="ACR77401.1"/>
    </source>
</evidence>
<evidence type="ECO:0000313" key="2">
    <source>
        <dbReference type="Proteomes" id="UP000001477"/>
    </source>
</evidence>
<name>C4ZED8_AGARV</name>
<dbReference type="SUPFAM" id="SSF56712">
    <property type="entry name" value="Prokaryotic type I DNA topoisomerase"/>
    <property type="match status" value="1"/>
</dbReference>
<dbReference type="STRING" id="515619.EUBREC_3675"/>
<proteinExistence type="predicted"/>
<dbReference type="Gene3D" id="3.40.50.140">
    <property type="match status" value="1"/>
</dbReference>
<dbReference type="HOGENOM" id="CLU_2537533_0_0_9"/>
<dbReference type="PaxDb" id="515619-EUBREC_3675"/>
<protein>
    <recommendedName>
        <fullName evidence="3">DNA topoisomerase III</fullName>
    </recommendedName>
</protein>
<dbReference type="KEGG" id="ere:EUBREC_3675"/>
<evidence type="ECO:0008006" key="3">
    <source>
        <dbReference type="Google" id="ProtNLM"/>
    </source>
</evidence>
<accession>C4ZED8</accession>
<gene>
    <name evidence="1" type="ordered locus">EUBREC_3675</name>
</gene>
<reference evidence="1 2" key="1">
    <citation type="journal article" date="2009" name="Proc. Natl. Acad. Sci. U.S.A.">
        <title>Characterizing a model human gut microbiota composed of members of its two dominant bacterial phyla.</title>
        <authorList>
            <person name="Mahowald M.A."/>
            <person name="Rey F.E."/>
            <person name="Seedorf H."/>
            <person name="Turnbaugh P.J."/>
            <person name="Fulton R.S."/>
            <person name="Wollam A."/>
            <person name="Shah N."/>
            <person name="Wang C."/>
            <person name="Magrini V."/>
            <person name="Wilson R.K."/>
            <person name="Cantarel B.L."/>
            <person name="Coutinho P.M."/>
            <person name="Henrissat B."/>
            <person name="Crock L.W."/>
            <person name="Russell A."/>
            <person name="Verberkmoes N.C."/>
            <person name="Hettich R.L."/>
            <person name="Gordon J.I."/>
        </authorList>
    </citation>
    <scope>NUCLEOTIDE SEQUENCE [LARGE SCALE GENOMIC DNA]</scope>
    <source>
        <strain evidence="2">ATCC 33656 / DSM 3377 / JCM 17463 / KCTC 5835 / LMG 30912 / VPI 0990</strain>
    </source>
</reference>
<sequence>MFSKWKYLFYIHDSIYAIKKQIKNERRKQNLSEKNIKLVIAEKPSVAQSIAKVIGADKREDGYLEGKRLCLKMENLSETQRSK</sequence>
<dbReference type="InterPro" id="IPR023405">
    <property type="entry name" value="Topo_IA_core_domain"/>
</dbReference>
<dbReference type="Proteomes" id="UP000001477">
    <property type="component" value="Chromosome"/>
</dbReference>